<organism evidence="3 4">
    <name type="scientific">Aliterella atlantica CENA595</name>
    <dbReference type="NCBI Taxonomy" id="1618023"/>
    <lineage>
        <taxon>Bacteria</taxon>
        <taxon>Bacillati</taxon>
        <taxon>Cyanobacteriota</taxon>
        <taxon>Cyanophyceae</taxon>
        <taxon>Chroococcidiopsidales</taxon>
        <taxon>Aliterellaceae</taxon>
        <taxon>Aliterella</taxon>
    </lineage>
</organism>
<accession>A0A0D8ZV07</accession>
<dbReference type="InterPro" id="IPR007712">
    <property type="entry name" value="RelE/ParE_toxin"/>
</dbReference>
<dbReference type="OrthoDB" id="9798046at2"/>
<evidence type="ECO:0000313" key="3">
    <source>
        <dbReference type="EMBL" id="KJH72284.1"/>
    </source>
</evidence>
<comment type="similarity">
    <text evidence="1">Belongs to the RelE toxin family.</text>
</comment>
<protein>
    <submittedName>
        <fullName evidence="3">Plasmid stabilization protein</fullName>
    </submittedName>
</protein>
<proteinExistence type="inferred from homology"/>
<sequence length="99" mass="11734">MSRYTIAPEASSDLDEISNYFFLSNVEAGERWFEAFNQKCQQLAQFPFMGRRYAHIRSDLRGLPLEGFIIFYRVQDTRIEIMRVVNGKRNLKTLFTEDE</sequence>
<dbReference type="PANTHER" id="PTHR33755:SF6">
    <property type="entry name" value="PLASMID STABILIZATION SYSTEM PROTEIN"/>
    <property type="match status" value="1"/>
</dbReference>
<name>A0A0D8ZV07_9CYAN</name>
<dbReference type="PANTHER" id="PTHR33755">
    <property type="entry name" value="TOXIN PARE1-RELATED"/>
    <property type="match status" value="1"/>
</dbReference>
<gene>
    <name evidence="3" type="ORF">UH38_07605</name>
</gene>
<dbReference type="AlphaFoldDB" id="A0A0D8ZV07"/>
<dbReference type="Gene3D" id="3.30.2310.20">
    <property type="entry name" value="RelE-like"/>
    <property type="match status" value="1"/>
</dbReference>
<evidence type="ECO:0000256" key="2">
    <source>
        <dbReference type="ARBA" id="ARBA00022649"/>
    </source>
</evidence>
<reference evidence="3 4" key="1">
    <citation type="submission" date="2015-02" db="EMBL/GenBank/DDBJ databases">
        <title>Draft genome of a novel marine cyanobacterium (Chroococcales) isolated from South Atlantic Ocean.</title>
        <authorList>
            <person name="Rigonato J."/>
            <person name="Alvarenga D.O."/>
            <person name="Branco L.H."/>
            <person name="Varani A.M."/>
            <person name="Brandini F.P."/>
            <person name="Fiore M.F."/>
        </authorList>
    </citation>
    <scope>NUCLEOTIDE SEQUENCE [LARGE SCALE GENOMIC DNA]</scope>
    <source>
        <strain evidence="3 4">CENA595</strain>
    </source>
</reference>
<dbReference type="InterPro" id="IPR035093">
    <property type="entry name" value="RelE/ParE_toxin_dom_sf"/>
</dbReference>
<evidence type="ECO:0000256" key="1">
    <source>
        <dbReference type="ARBA" id="ARBA00006226"/>
    </source>
</evidence>
<evidence type="ECO:0000313" key="4">
    <source>
        <dbReference type="Proteomes" id="UP000032452"/>
    </source>
</evidence>
<dbReference type="STRING" id="1618023.UH38_07605"/>
<keyword evidence="2" id="KW-1277">Toxin-antitoxin system</keyword>
<keyword evidence="4" id="KW-1185">Reference proteome</keyword>
<dbReference type="EMBL" id="JYON01000006">
    <property type="protein sequence ID" value="KJH72284.1"/>
    <property type="molecule type" value="Genomic_DNA"/>
</dbReference>
<dbReference type="Pfam" id="PF05016">
    <property type="entry name" value="ParE_toxin"/>
    <property type="match status" value="1"/>
</dbReference>
<dbReference type="Proteomes" id="UP000032452">
    <property type="component" value="Unassembled WGS sequence"/>
</dbReference>
<dbReference type="RefSeq" id="WP_045054045.1">
    <property type="nucleotide sequence ID" value="NZ_CAWMDP010000038.1"/>
</dbReference>
<dbReference type="InterPro" id="IPR051803">
    <property type="entry name" value="TA_system_RelE-like_toxin"/>
</dbReference>
<comment type="caution">
    <text evidence="3">The sequence shown here is derived from an EMBL/GenBank/DDBJ whole genome shotgun (WGS) entry which is preliminary data.</text>
</comment>